<dbReference type="InParanoid" id="Q2GTL7"/>
<dbReference type="EMBL" id="CH408034">
    <property type="protein sequence ID" value="EAQ84673.1"/>
    <property type="molecule type" value="Genomic_DNA"/>
</dbReference>
<evidence type="ECO:0000313" key="2">
    <source>
        <dbReference type="EMBL" id="EAQ84673.1"/>
    </source>
</evidence>
<organism evidence="2 3">
    <name type="scientific">Chaetomium globosum (strain ATCC 6205 / CBS 148.51 / DSM 1962 / NBRC 6347 / NRRL 1970)</name>
    <name type="common">Soil fungus</name>
    <dbReference type="NCBI Taxonomy" id="306901"/>
    <lineage>
        <taxon>Eukaryota</taxon>
        <taxon>Fungi</taxon>
        <taxon>Dikarya</taxon>
        <taxon>Ascomycota</taxon>
        <taxon>Pezizomycotina</taxon>
        <taxon>Sordariomycetes</taxon>
        <taxon>Sordariomycetidae</taxon>
        <taxon>Sordariales</taxon>
        <taxon>Chaetomiaceae</taxon>
        <taxon>Chaetomium</taxon>
    </lineage>
</organism>
<keyword evidence="3" id="KW-1185">Reference proteome</keyword>
<dbReference type="Proteomes" id="UP000001056">
    <property type="component" value="Unassembled WGS sequence"/>
</dbReference>
<feature type="compositionally biased region" description="Basic and acidic residues" evidence="1">
    <location>
        <begin position="1"/>
        <end position="13"/>
    </location>
</feature>
<sequence>MQDQVRERTGGLEEKDENDSAVASARSQRKPAGRSPAGSTRQTSHHDVAILEAGAPRPAVPMMLVSDGRRYNAPNPHAAGSAIKPSTSFAGSVLDKPTNTGKTTLLGAASRTVWLRWQAGLVGTRAVFSATVAAVVLRVDIAACSRLIHSRSVRANGNPARKVENNMMAGHRESRGG</sequence>
<gene>
    <name evidence="2" type="ORF">CHGG_08687</name>
</gene>
<feature type="region of interest" description="Disordered" evidence="1">
    <location>
        <begin position="1"/>
        <end position="53"/>
    </location>
</feature>
<evidence type="ECO:0000313" key="3">
    <source>
        <dbReference type="Proteomes" id="UP000001056"/>
    </source>
</evidence>
<dbReference type="AlphaFoldDB" id="Q2GTL7"/>
<name>Q2GTL7_CHAGB</name>
<dbReference type="HOGENOM" id="CLU_1517701_0_0_1"/>
<dbReference type="VEuPathDB" id="FungiDB:CHGG_08687"/>
<dbReference type="GeneID" id="4394982"/>
<evidence type="ECO:0000256" key="1">
    <source>
        <dbReference type="SAM" id="MobiDB-lite"/>
    </source>
</evidence>
<protein>
    <submittedName>
        <fullName evidence="2">Uncharacterized protein</fullName>
    </submittedName>
</protein>
<accession>Q2GTL7</accession>
<dbReference type="RefSeq" id="XP_001226614.1">
    <property type="nucleotide sequence ID" value="XM_001226613.1"/>
</dbReference>
<reference evidence="3" key="1">
    <citation type="journal article" date="2015" name="Genome Announc.">
        <title>Draft genome sequence of the cellulolytic fungus Chaetomium globosum.</title>
        <authorList>
            <person name="Cuomo C.A."/>
            <person name="Untereiner W.A."/>
            <person name="Ma L.-J."/>
            <person name="Grabherr M."/>
            <person name="Birren B.W."/>
        </authorList>
    </citation>
    <scope>NUCLEOTIDE SEQUENCE [LARGE SCALE GENOMIC DNA]</scope>
    <source>
        <strain evidence="3">ATCC 6205 / CBS 148.51 / DSM 1962 / NBRC 6347 / NRRL 1970</strain>
    </source>
</reference>
<proteinExistence type="predicted"/>